<dbReference type="PANTHER" id="PTHR30371">
    <property type="entry name" value="SEC-INDEPENDENT PROTEIN TRANSLOCASE PROTEIN TATC"/>
    <property type="match status" value="1"/>
</dbReference>
<dbReference type="PANTHER" id="PTHR30371:SF0">
    <property type="entry name" value="SEC-INDEPENDENT PROTEIN TRANSLOCASE PROTEIN TATC, CHLOROPLASTIC-RELATED"/>
    <property type="match status" value="1"/>
</dbReference>
<keyword evidence="4 5" id="KW-0472">Membrane</keyword>
<accession>A0A7Z8KN79</accession>
<proteinExistence type="inferred from homology"/>
<feature type="transmembrane region" description="Helical" evidence="5">
    <location>
        <begin position="236"/>
        <end position="252"/>
    </location>
</feature>
<evidence type="ECO:0000313" key="6">
    <source>
        <dbReference type="EMBL" id="TQD24345.1"/>
    </source>
</evidence>
<comment type="similarity">
    <text evidence="5">Belongs to the TatC family.</text>
</comment>
<keyword evidence="5" id="KW-0811">Translocation</keyword>
<organism evidence="6 7">
    <name type="scientific">Methanolobus vulcani</name>
    <dbReference type="NCBI Taxonomy" id="38026"/>
    <lineage>
        <taxon>Archaea</taxon>
        <taxon>Methanobacteriati</taxon>
        <taxon>Methanobacteriota</taxon>
        <taxon>Stenosarchaea group</taxon>
        <taxon>Methanomicrobia</taxon>
        <taxon>Methanosarcinales</taxon>
        <taxon>Methanosarcinaceae</taxon>
        <taxon>Methanolobus</taxon>
    </lineage>
</organism>
<dbReference type="GO" id="GO:0043953">
    <property type="term" value="P:protein transport by the Tat complex"/>
    <property type="evidence" value="ECO:0007669"/>
    <property type="project" value="UniProtKB-UniRule"/>
</dbReference>
<dbReference type="GO" id="GO:0033281">
    <property type="term" value="C:TAT protein transport complex"/>
    <property type="evidence" value="ECO:0007669"/>
    <property type="project" value="UniProtKB-UniRule"/>
</dbReference>
<keyword evidence="3 5" id="KW-1133">Transmembrane helix</keyword>
<keyword evidence="2 5" id="KW-0812">Transmembrane</keyword>
<dbReference type="AlphaFoldDB" id="A0A7Z8KN79"/>
<dbReference type="NCBIfam" id="TIGR00945">
    <property type="entry name" value="tatC"/>
    <property type="match status" value="1"/>
</dbReference>
<sequence>MNSKYHLYVFSGTMFLFYISQTYSDFMDNEQIKNGKQKAETINSATLGVSGDYSEHVRFHLKELRNRLVVIIAAMILCVFIAYPFTEYLLTHAWSMFLGEQVGMNIYTPFEWMFARVKIALLIALAFTFPFTFYELFRFASRGLYPNERKFIKSVVPISFLFFIVGAAIALVFILPLMFNYIILSSDTVAENQISVKQTVSVAVTLLAGTGLVFQIPVLMFFATRMQIIKRQTLQKMRLLVYASLLTLSLFITPDPTFIAQLVCAVLLVVLFEIGLLVSK</sequence>
<comment type="subcellular location">
    <subcellularLocation>
        <location evidence="5">Cell membrane</location>
        <topology evidence="5">Multi-pass membrane protein</topology>
    </subcellularLocation>
    <subcellularLocation>
        <location evidence="1">Membrane</location>
        <topology evidence="1">Multi-pass membrane protein</topology>
    </subcellularLocation>
</comment>
<dbReference type="HAMAP" id="MF_00902">
    <property type="entry name" value="TatC"/>
    <property type="match status" value="1"/>
</dbReference>
<keyword evidence="5" id="KW-0813">Transport</keyword>
<dbReference type="InterPro" id="IPR002033">
    <property type="entry name" value="TatC"/>
</dbReference>
<dbReference type="EMBL" id="VIAQ01000017">
    <property type="protein sequence ID" value="TQD24345.1"/>
    <property type="molecule type" value="Genomic_DNA"/>
</dbReference>
<feature type="transmembrane region" description="Helical" evidence="5">
    <location>
        <begin position="158"/>
        <end position="183"/>
    </location>
</feature>
<keyword evidence="5" id="KW-1003">Cell membrane</keyword>
<comment type="subunit">
    <text evidence="5">Forms a complex with TatA.</text>
</comment>
<dbReference type="Pfam" id="PF00902">
    <property type="entry name" value="TatC"/>
    <property type="match status" value="1"/>
</dbReference>
<reference evidence="6 7" key="1">
    <citation type="submission" date="2019-06" db="EMBL/GenBank/DDBJ databases">
        <title>Draft genome sequence of Methanolobus vulcani B1d.</title>
        <authorList>
            <person name="Creighbaum A.J."/>
            <person name="Ticak T."/>
            <person name="Hariraju D."/>
            <person name="Arivett B.A."/>
            <person name="Ferguson D.J.Jr."/>
        </authorList>
    </citation>
    <scope>NUCLEOTIDE SEQUENCE [LARGE SCALE GENOMIC DNA]</scope>
    <source>
        <strain evidence="6 7">B1d</strain>
    </source>
</reference>
<feature type="transmembrane region" description="Helical" evidence="5">
    <location>
        <begin position="258"/>
        <end position="278"/>
    </location>
</feature>
<evidence type="ECO:0000256" key="2">
    <source>
        <dbReference type="ARBA" id="ARBA00022692"/>
    </source>
</evidence>
<comment type="caution">
    <text evidence="6">The sequence shown here is derived from an EMBL/GenBank/DDBJ whole genome shotgun (WGS) entry which is preliminary data.</text>
</comment>
<keyword evidence="7" id="KW-1185">Reference proteome</keyword>
<evidence type="ECO:0000256" key="1">
    <source>
        <dbReference type="ARBA" id="ARBA00004141"/>
    </source>
</evidence>
<evidence type="ECO:0000256" key="4">
    <source>
        <dbReference type="ARBA" id="ARBA00023136"/>
    </source>
</evidence>
<feature type="transmembrane region" description="Helical" evidence="5">
    <location>
        <begin position="119"/>
        <end position="137"/>
    </location>
</feature>
<evidence type="ECO:0000313" key="7">
    <source>
        <dbReference type="Proteomes" id="UP000319335"/>
    </source>
</evidence>
<comment type="function">
    <text evidence="5">Part of the twin-arginine translocation (Tat) system that transports large folded proteins containing a characteristic twin-arginine motif in their signal peptide across membranes.</text>
</comment>
<dbReference type="Proteomes" id="UP000319335">
    <property type="component" value="Unassembled WGS sequence"/>
</dbReference>
<dbReference type="PRINTS" id="PR01840">
    <property type="entry name" value="TATCFAMILY"/>
</dbReference>
<feature type="transmembrane region" description="Helical" evidence="5">
    <location>
        <begin position="203"/>
        <end position="224"/>
    </location>
</feature>
<dbReference type="GO" id="GO:0065002">
    <property type="term" value="P:intracellular protein transmembrane transport"/>
    <property type="evidence" value="ECO:0007669"/>
    <property type="project" value="TreeGrafter"/>
</dbReference>
<dbReference type="GO" id="GO:0009977">
    <property type="term" value="F:proton motive force dependent protein transmembrane transporter activity"/>
    <property type="evidence" value="ECO:0007669"/>
    <property type="project" value="TreeGrafter"/>
</dbReference>
<keyword evidence="5" id="KW-0653">Protein transport</keyword>
<feature type="transmembrane region" description="Helical" evidence="5">
    <location>
        <begin position="68"/>
        <end position="86"/>
    </location>
</feature>
<evidence type="ECO:0000256" key="5">
    <source>
        <dbReference type="HAMAP-Rule" id="MF_00902"/>
    </source>
</evidence>
<gene>
    <name evidence="5 6" type="primary">tatC</name>
    <name evidence="6" type="ORF">FKV42_10400</name>
</gene>
<name>A0A7Z8KN79_9EURY</name>
<evidence type="ECO:0000256" key="3">
    <source>
        <dbReference type="ARBA" id="ARBA00022989"/>
    </source>
</evidence>
<protein>
    <recommendedName>
        <fullName evidence="5">Sec-independent protein translocase protein TatC</fullName>
    </recommendedName>
</protein>